<organism evidence="2 3">
    <name type="scientific">Paenibacillus gallinarum</name>
    <dbReference type="NCBI Taxonomy" id="2762232"/>
    <lineage>
        <taxon>Bacteria</taxon>
        <taxon>Bacillati</taxon>
        <taxon>Bacillota</taxon>
        <taxon>Bacilli</taxon>
        <taxon>Bacillales</taxon>
        <taxon>Paenibacillaceae</taxon>
        <taxon>Paenibacillus</taxon>
    </lineage>
</organism>
<reference evidence="2 3" key="1">
    <citation type="submission" date="2020-08" db="EMBL/GenBank/DDBJ databases">
        <title>A Genomic Blueprint of the Chicken Gut Microbiome.</title>
        <authorList>
            <person name="Gilroy R."/>
            <person name="Ravi A."/>
            <person name="Getino M."/>
            <person name="Pursley I."/>
            <person name="Horton D.L."/>
            <person name="Alikhan N.-F."/>
            <person name="Baker D."/>
            <person name="Gharbi K."/>
            <person name="Hall N."/>
            <person name="Watson M."/>
            <person name="Adriaenssens E.M."/>
            <person name="Foster-Nyarko E."/>
            <person name="Jarju S."/>
            <person name="Secka A."/>
            <person name="Antonio M."/>
            <person name="Oren A."/>
            <person name="Chaudhuri R."/>
            <person name="La Ragione R.M."/>
            <person name="Hildebrand F."/>
            <person name="Pallen M.J."/>
        </authorList>
    </citation>
    <scope>NUCLEOTIDE SEQUENCE [LARGE SCALE GENOMIC DNA]</scope>
    <source>
        <strain evidence="2 3">Sa2BVA9</strain>
    </source>
</reference>
<comment type="caution">
    <text evidence="2">The sequence shown here is derived from an EMBL/GenBank/DDBJ whole genome shotgun (WGS) entry which is preliminary data.</text>
</comment>
<dbReference type="EMBL" id="JACSQL010000015">
    <property type="protein sequence ID" value="MBD7970737.1"/>
    <property type="molecule type" value="Genomic_DNA"/>
</dbReference>
<name>A0ABR8T4U3_9BACL</name>
<proteinExistence type="predicted"/>
<keyword evidence="1" id="KW-0812">Transmembrane</keyword>
<evidence type="ECO:0000313" key="3">
    <source>
        <dbReference type="Proteomes" id="UP000608071"/>
    </source>
</evidence>
<feature type="transmembrane region" description="Helical" evidence="1">
    <location>
        <begin position="16"/>
        <end position="34"/>
    </location>
</feature>
<dbReference type="RefSeq" id="WP_191804112.1">
    <property type="nucleotide sequence ID" value="NZ_JACSQL010000015.1"/>
</dbReference>
<evidence type="ECO:0000313" key="2">
    <source>
        <dbReference type="EMBL" id="MBD7970737.1"/>
    </source>
</evidence>
<feature type="transmembrane region" description="Helical" evidence="1">
    <location>
        <begin position="40"/>
        <end position="65"/>
    </location>
</feature>
<protein>
    <recommendedName>
        <fullName evidence="4">PH domain-containing protein</fullName>
    </recommendedName>
</protein>
<gene>
    <name evidence="2" type="ORF">H9647_21975</name>
</gene>
<keyword evidence="1" id="KW-0472">Membrane</keyword>
<accession>A0ABR8T4U3</accession>
<keyword evidence="1" id="KW-1133">Transmembrane helix</keyword>
<dbReference type="Proteomes" id="UP000608071">
    <property type="component" value="Unassembled WGS sequence"/>
</dbReference>
<evidence type="ECO:0000256" key="1">
    <source>
        <dbReference type="SAM" id="Phobius"/>
    </source>
</evidence>
<sequence>MEQKQYVITKKDRKSQLAATILLFLMLLGISVLQRKTDHVLLHVLSFVLILVYIVLIGYELHYYFTYTRTRREQLLIIKEDRLILQGEVVFPSQIDLIVSEGYLNSSIGIKLKKQRWIPQRLQFIFANPNTEQEAFDQLQEWADTYQIEIREGKIRSII</sequence>
<evidence type="ECO:0008006" key="4">
    <source>
        <dbReference type="Google" id="ProtNLM"/>
    </source>
</evidence>
<keyword evidence="3" id="KW-1185">Reference proteome</keyword>